<keyword evidence="1" id="KW-0677">Repeat</keyword>
<dbReference type="PANTHER" id="PTHR24198:SF165">
    <property type="entry name" value="ANKYRIN REPEAT-CONTAINING PROTEIN-RELATED"/>
    <property type="match status" value="1"/>
</dbReference>
<feature type="non-terminal residue" evidence="3">
    <location>
        <position position="67"/>
    </location>
</feature>
<sequence length="67" mass="7226">MLLGKEGIDLNAKDRHGQTPLWWAAANGNKAIIQLISNQTGVDINAKNSFSQAPLLWAARNGNEAIV</sequence>
<dbReference type="EMBL" id="KZ679278">
    <property type="protein sequence ID" value="PTB35242.1"/>
    <property type="molecule type" value="Genomic_DNA"/>
</dbReference>
<dbReference type="STRING" id="1042311.A0A2T3YRQ2"/>
<accession>A0A2T3YRQ2</accession>
<gene>
    <name evidence="3" type="ORF">M441DRAFT_119294</name>
</gene>
<dbReference type="InterPro" id="IPR036770">
    <property type="entry name" value="Ankyrin_rpt-contain_sf"/>
</dbReference>
<dbReference type="OrthoDB" id="4894734at2759"/>
<dbReference type="SUPFAM" id="SSF48403">
    <property type="entry name" value="Ankyrin repeat"/>
    <property type="match status" value="1"/>
</dbReference>
<dbReference type="Proteomes" id="UP000240493">
    <property type="component" value="Unassembled WGS sequence"/>
</dbReference>
<organism evidence="3 4">
    <name type="scientific">Trichoderma asperellum (strain ATCC 204424 / CBS 433.97 / NBRC 101777)</name>
    <dbReference type="NCBI Taxonomy" id="1042311"/>
    <lineage>
        <taxon>Eukaryota</taxon>
        <taxon>Fungi</taxon>
        <taxon>Dikarya</taxon>
        <taxon>Ascomycota</taxon>
        <taxon>Pezizomycotina</taxon>
        <taxon>Sordariomycetes</taxon>
        <taxon>Hypocreomycetidae</taxon>
        <taxon>Hypocreales</taxon>
        <taxon>Hypocreaceae</taxon>
        <taxon>Trichoderma</taxon>
    </lineage>
</organism>
<proteinExistence type="predicted"/>
<dbReference type="Gene3D" id="1.25.40.20">
    <property type="entry name" value="Ankyrin repeat-containing domain"/>
    <property type="match status" value="1"/>
</dbReference>
<dbReference type="AlphaFoldDB" id="A0A2T3YRQ2"/>
<dbReference type="PANTHER" id="PTHR24198">
    <property type="entry name" value="ANKYRIN REPEAT AND PROTEIN KINASE DOMAIN-CONTAINING PROTEIN"/>
    <property type="match status" value="1"/>
</dbReference>
<protein>
    <submittedName>
        <fullName evidence="3">Uncharacterized protein</fullName>
    </submittedName>
</protein>
<evidence type="ECO:0000256" key="1">
    <source>
        <dbReference type="ARBA" id="ARBA00022737"/>
    </source>
</evidence>
<reference evidence="3 4" key="1">
    <citation type="submission" date="2016-07" db="EMBL/GenBank/DDBJ databases">
        <title>Multiple horizontal gene transfer events from other fungi enriched the ability of initially mycotrophic Trichoderma (Ascomycota) to feed on dead plant biomass.</title>
        <authorList>
            <consortium name="DOE Joint Genome Institute"/>
            <person name="Aerts A."/>
            <person name="Atanasova L."/>
            <person name="Chenthamara K."/>
            <person name="Zhang J."/>
            <person name="Grujic M."/>
            <person name="Henrissat B."/>
            <person name="Kuo A."/>
            <person name="Salamov A."/>
            <person name="Lipzen A."/>
            <person name="Labutti K."/>
            <person name="Barry K."/>
            <person name="Miao Y."/>
            <person name="Rahimi M.J."/>
            <person name="Shen Q."/>
            <person name="Grigoriev I.V."/>
            <person name="Kubicek C.P."/>
            <person name="Druzhinina I.S."/>
        </authorList>
    </citation>
    <scope>NUCLEOTIDE SEQUENCE [LARGE SCALE GENOMIC DNA]</scope>
    <source>
        <strain evidence="3 4">CBS 433.97</strain>
    </source>
</reference>
<dbReference type="Pfam" id="PF12796">
    <property type="entry name" value="Ank_2"/>
    <property type="match status" value="1"/>
</dbReference>
<keyword evidence="2" id="KW-0040">ANK repeat</keyword>
<name>A0A2T3YRQ2_TRIA4</name>
<evidence type="ECO:0000313" key="3">
    <source>
        <dbReference type="EMBL" id="PTB35242.1"/>
    </source>
</evidence>
<keyword evidence="4" id="KW-1185">Reference proteome</keyword>
<evidence type="ECO:0000313" key="4">
    <source>
        <dbReference type="Proteomes" id="UP000240493"/>
    </source>
</evidence>
<evidence type="ECO:0000256" key="2">
    <source>
        <dbReference type="ARBA" id="ARBA00023043"/>
    </source>
</evidence>
<dbReference type="InterPro" id="IPR002110">
    <property type="entry name" value="Ankyrin_rpt"/>
</dbReference>